<dbReference type="Proteomes" id="UP000051679">
    <property type="component" value="Unassembled WGS sequence"/>
</dbReference>
<dbReference type="GO" id="GO:0006813">
    <property type="term" value="P:potassium ion transport"/>
    <property type="evidence" value="ECO:0007669"/>
    <property type="project" value="InterPro"/>
</dbReference>
<feature type="transmembrane region" description="Helical" evidence="9">
    <location>
        <begin position="176"/>
        <end position="195"/>
    </location>
</feature>
<feature type="transmembrane region" description="Helical" evidence="9">
    <location>
        <begin position="88"/>
        <end position="110"/>
    </location>
</feature>
<protein>
    <submittedName>
        <fullName evidence="11">Na(+) H(+) antiporter</fullName>
    </submittedName>
</protein>
<dbReference type="Pfam" id="PF00999">
    <property type="entry name" value="Na_H_Exchanger"/>
    <property type="match status" value="1"/>
</dbReference>
<dbReference type="SUPFAM" id="SSF51735">
    <property type="entry name" value="NAD(P)-binding Rossmann-fold domains"/>
    <property type="match status" value="1"/>
</dbReference>
<feature type="transmembrane region" description="Helical" evidence="9">
    <location>
        <begin position="262"/>
        <end position="281"/>
    </location>
</feature>
<dbReference type="SUPFAM" id="SSF116726">
    <property type="entry name" value="TrkA C-terminal domain-like"/>
    <property type="match status" value="1"/>
</dbReference>
<dbReference type="GO" id="GO:1902600">
    <property type="term" value="P:proton transmembrane transport"/>
    <property type="evidence" value="ECO:0007669"/>
    <property type="project" value="InterPro"/>
</dbReference>
<dbReference type="InterPro" id="IPR036721">
    <property type="entry name" value="RCK_C_sf"/>
</dbReference>
<keyword evidence="4" id="KW-0050">Antiport</keyword>
<feature type="transmembrane region" description="Helical" evidence="9">
    <location>
        <begin position="49"/>
        <end position="68"/>
    </location>
</feature>
<dbReference type="Gene3D" id="3.30.70.1450">
    <property type="entry name" value="Regulator of K+ conductance, C-terminal domain"/>
    <property type="match status" value="1"/>
</dbReference>
<feature type="domain" description="RCK C-terminal" evidence="10">
    <location>
        <begin position="518"/>
        <end position="599"/>
    </location>
</feature>
<dbReference type="Pfam" id="PF02254">
    <property type="entry name" value="TrkA_N"/>
    <property type="match status" value="1"/>
</dbReference>
<dbReference type="PATRIC" id="fig|1291052.5.peg.1371"/>
<feature type="transmembrane region" description="Helical" evidence="9">
    <location>
        <begin position="148"/>
        <end position="170"/>
    </location>
</feature>
<dbReference type="AlphaFoldDB" id="A0A0R1ZM91"/>
<evidence type="ECO:0000313" key="12">
    <source>
        <dbReference type="Proteomes" id="UP000051679"/>
    </source>
</evidence>
<proteinExistence type="inferred from homology"/>
<dbReference type="InterPro" id="IPR006153">
    <property type="entry name" value="Cation/H_exchanger_TM"/>
</dbReference>
<dbReference type="Pfam" id="PF02080">
    <property type="entry name" value="TrkA_C"/>
    <property type="match status" value="1"/>
</dbReference>
<keyword evidence="7" id="KW-0406">Ion transport</keyword>
<dbReference type="GO" id="GO:0015297">
    <property type="term" value="F:antiporter activity"/>
    <property type="evidence" value="ECO:0007669"/>
    <property type="project" value="UniProtKB-KW"/>
</dbReference>
<dbReference type="EMBL" id="AYYO01000022">
    <property type="protein sequence ID" value="KRM55458.1"/>
    <property type="molecule type" value="Genomic_DNA"/>
</dbReference>
<dbReference type="Gene3D" id="1.20.1530.20">
    <property type="match status" value="1"/>
</dbReference>
<dbReference type="PROSITE" id="PS51202">
    <property type="entry name" value="RCK_C"/>
    <property type="match status" value="1"/>
</dbReference>
<evidence type="ECO:0000256" key="5">
    <source>
        <dbReference type="ARBA" id="ARBA00022692"/>
    </source>
</evidence>
<evidence type="ECO:0000256" key="8">
    <source>
        <dbReference type="ARBA" id="ARBA00023136"/>
    </source>
</evidence>
<evidence type="ECO:0000256" key="2">
    <source>
        <dbReference type="ARBA" id="ARBA00005551"/>
    </source>
</evidence>
<dbReference type="STRING" id="1291052.FC18_GL001353"/>
<reference evidence="11 12" key="1">
    <citation type="journal article" date="2015" name="Genome Announc.">
        <title>Expanding the biotechnology potential of lactobacilli through comparative genomics of 213 strains and associated genera.</title>
        <authorList>
            <person name="Sun Z."/>
            <person name="Harris H.M."/>
            <person name="McCann A."/>
            <person name="Guo C."/>
            <person name="Argimon S."/>
            <person name="Zhang W."/>
            <person name="Yang X."/>
            <person name="Jeffery I.B."/>
            <person name="Cooney J.C."/>
            <person name="Kagawa T.F."/>
            <person name="Liu W."/>
            <person name="Song Y."/>
            <person name="Salvetti E."/>
            <person name="Wrobel A."/>
            <person name="Rasinkangas P."/>
            <person name="Parkhill J."/>
            <person name="Rea M.C."/>
            <person name="O'Sullivan O."/>
            <person name="Ritari J."/>
            <person name="Douillard F.P."/>
            <person name="Paul Ross R."/>
            <person name="Yang R."/>
            <person name="Briner A.E."/>
            <person name="Felis G.E."/>
            <person name="de Vos W.M."/>
            <person name="Barrangou R."/>
            <person name="Klaenhammer T.R."/>
            <person name="Caufield P.W."/>
            <person name="Cui Y."/>
            <person name="Zhang H."/>
            <person name="O'Toole P.W."/>
        </authorList>
    </citation>
    <scope>NUCLEOTIDE SEQUENCE [LARGE SCALE GENOMIC DNA]</scope>
    <source>
        <strain evidence="11 12">DSM 20505</strain>
    </source>
</reference>
<gene>
    <name evidence="11" type="ORF">FC18_GL001353</name>
</gene>
<dbReference type="InterPro" id="IPR038770">
    <property type="entry name" value="Na+/solute_symporter_sf"/>
</dbReference>
<evidence type="ECO:0000256" key="1">
    <source>
        <dbReference type="ARBA" id="ARBA00004141"/>
    </source>
</evidence>
<name>A0A0R1ZM91_9LACO</name>
<evidence type="ECO:0000313" key="11">
    <source>
        <dbReference type="EMBL" id="KRM55458.1"/>
    </source>
</evidence>
<sequence>MMIAALVTPLVVAKLHFNAVPNAVAEIIVGIIIGQTGLNLVHTTSNLTFLSSLGVIILMFLSGMEINFDLFSRSARSKGDKQIAPTTLAALAFVGVVAVAAGLGFALHVAGLFSDIFLAIILFSTIALGIVIAALKEQELLSKPIGQTILLTAVLGEVVPLLALTIYASINGGHAGRIWLIILIFVAAIILLRRFKAVYRFFANIDKSTTQLDIRLAFFLIFVLVTVAERVGAENILGAFLAGMVMKLLRPSELTRDKLTSIGYGFFIPIFFIMTGAKLNLRTLLADPQAAMLIPLFFACFIAAKIVPYFVFRLRYKQTNALAAAFLTSTTITLVLPTLQVARNLHAITEQQAGAFTLAAVLTAICSPIIFNRLYKPEPEDVRKTEVTFVGTNLLTIPVAQKLPHALYDVHMVTDSEKNYHTYNSQATDVRLLDSMTEATLAQAGVFDTEVLVLGYRDGEVNYQLAEAAVARKVPRIIARFERDLSDERIDLLAHKGVEIFNSYNVNVSLMRGLIETPSTLRLLTDTEAGLYEVAVRNHRYTGIALQSLPNITGITISRIYRAGKFVAPHGDTLIEPNDHLIFTGDKAAARELQRELGKMN</sequence>
<dbReference type="InterPro" id="IPR036291">
    <property type="entry name" value="NAD(P)-bd_dom_sf"/>
</dbReference>
<evidence type="ECO:0000256" key="6">
    <source>
        <dbReference type="ARBA" id="ARBA00022989"/>
    </source>
</evidence>
<feature type="transmembrane region" description="Helical" evidence="9">
    <location>
        <begin position="323"/>
        <end position="342"/>
    </location>
</feature>
<dbReference type="PANTHER" id="PTHR43562">
    <property type="entry name" value="NAPA-TYPE SODIUM/HYDROGEN ANTIPORTER"/>
    <property type="match status" value="1"/>
</dbReference>
<keyword evidence="12" id="KW-1185">Reference proteome</keyword>
<comment type="subcellular location">
    <subcellularLocation>
        <location evidence="1">Membrane</location>
        <topology evidence="1">Multi-pass membrane protein</topology>
    </subcellularLocation>
</comment>
<dbReference type="PANTHER" id="PTHR43562:SF1">
    <property type="entry name" value="NA(+)_H(+) ANTIPORTER YJBQ-RELATED"/>
    <property type="match status" value="1"/>
</dbReference>
<evidence type="ECO:0000256" key="7">
    <source>
        <dbReference type="ARBA" id="ARBA00023065"/>
    </source>
</evidence>
<evidence type="ECO:0000256" key="4">
    <source>
        <dbReference type="ARBA" id="ARBA00022449"/>
    </source>
</evidence>
<accession>A0A0R1ZM91</accession>
<comment type="caution">
    <text evidence="11">The sequence shown here is derived from an EMBL/GenBank/DDBJ whole genome shotgun (WGS) entry which is preliminary data.</text>
</comment>
<keyword evidence="6 9" id="KW-1133">Transmembrane helix</keyword>
<dbReference type="InterPro" id="IPR006037">
    <property type="entry name" value="RCK_C"/>
</dbReference>
<comment type="similarity">
    <text evidence="2">Belongs to the monovalent cation:proton antiporter 2 (CPA2) transporter (TC 2.A.37) family.</text>
</comment>
<dbReference type="GO" id="GO:0016020">
    <property type="term" value="C:membrane"/>
    <property type="evidence" value="ECO:0007669"/>
    <property type="project" value="UniProtKB-SubCell"/>
</dbReference>
<feature type="transmembrane region" description="Helical" evidence="9">
    <location>
        <begin position="116"/>
        <end position="136"/>
    </location>
</feature>
<dbReference type="InterPro" id="IPR003148">
    <property type="entry name" value="RCK_N"/>
</dbReference>
<evidence type="ECO:0000259" key="10">
    <source>
        <dbReference type="PROSITE" id="PS51202"/>
    </source>
</evidence>
<evidence type="ECO:0000256" key="9">
    <source>
        <dbReference type="SAM" id="Phobius"/>
    </source>
</evidence>
<keyword evidence="5 9" id="KW-0812">Transmembrane</keyword>
<feature type="transmembrane region" description="Helical" evidence="9">
    <location>
        <begin position="293"/>
        <end position="311"/>
    </location>
</feature>
<evidence type="ECO:0000256" key="3">
    <source>
        <dbReference type="ARBA" id="ARBA00022448"/>
    </source>
</evidence>
<dbReference type="Gene3D" id="3.40.50.720">
    <property type="entry name" value="NAD(P)-binding Rossmann-like Domain"/>
    <property type="match status" value="1"/>
</dbReference>
<organism evidence="11 12">
    <name type="scientific">Lacticaseibacillus sharpeae JCM 1186 = DSM 20505</name>
    <dbReference type="NCBI Taxonomy" id="1291052"/>
    <lineage>
        <taxon>Bacteria</taxon>
        <taxon>Bacillati</taxon>
        <taxon>Bacillota</taxon>
        <taxon>Bacilli</taxon>
        <taxon>Lactobacillales</taxon>
        <taxon>Lactobacillaceae</taxon>
        <taxon>Lacticaseibacillus</taxon>
    </lineage>
</organism>
<keyword evidence="3" id="KW-0813">Transport</keyword>
<feature type="transmembrane region" description="Helical" evidence="9">
    <location>
        <begin position="354"/>
        <end position="375"/>
    </location>
</feature>
<keyword evidence="8 9" id="KW-0472">Membrane</keyword>
<dbReference type="GO" id="GO:0008324">
    <property type="term" value="F:monoatomic cation transmembrane transporter activity"/>
    <property type="evidence" value="ECO:0007669"/>
    <property type="project" value="InterPro"/>
</dbReference>